<dbReference type="Pfam" id="PF12704">
    <property type="entry name" value="MacB_PCD"/>
    <property type="match status" value="2"/>
</dbReference>
<keyword evidence="2" id="KW-1003">Cell membrane</keyword>
<comment type="caution">
    <text evidence="10">The sequence shown here is derived from an EMBL/GenBank/DDBJ whole genome shotgun (WGS) entry which is preliminary data.</text>
</comment>
<evidence type="ECO:0000313" key="11">
    <source>
        <dbReference type="Proteomes" id="UP000567922"/>
    </source>
</evidence>
<evidence type="ECO:0000256" key="3">
    <source>
        <dbReference type="ARBA" id="ARBA00022692"/>
    </source>
</evidence>
<comment type="similarity">
    <text evidence="6">Belongs to the ABC-4 integral membrane protein family.</text>
</comment>
<evidence type="ECO:0000259" key="8">
    <source>
        <dbReference type="Pfam" id="PF02687"/>
    </source>
</evidence>
<sequence>MAVSLKPSGAPMRKVSTRNLMAHKLRLFLTVLAVVLGTAFVTGSFVFTDTLKKTFDEIFSGDTIGVDVRVTPAQEGSLGIPIDEADRLADLPNVRASVQAASGQVILIKDGSAVQTGGAPSIGQTYLPANSGIGQPIEIVDGSAPEQAGDVIVNQSGAERGDIAVGDALEVLVPNVGSFDVTVTGTYSLPVDVGGFVGVQFTADQARELFTDGEHVSRVDLAAVEGVSQEQLRDEVAAAVPDGYTVETGEEARAQQQSELEENLSFINYFLLAFGAIALVVGTFIIYNTFAMIVAQRLREMALLRAIGASRRQISRSVIFEALIVGLIGSAIGLGCGVALAYTLRVVMDAFDLGLPSGTLALEPRTVIAAFTVGILVTVLSAYAPARRASRVPPVAAMREEFSGSAESVRTRTIIGALLGVPGLVALFWGMQYTGQQGAIIVGIGVGLLILAVLFATPGLAQPAIRLLGFTAKPFGSIGKLARTNAVRNPRRTAATAFALTLGLMLVTMISVLGTSAKVSIDALIDQGIEADFILSGPMQTGVPAGVTQSAERAEGVERAAAVNFATALVGEDEERIVGAGVLGGVGGILSFDMVEGSATLSDSSMLVDEATAEKFGWSAGDEVELTRPSRDGTVNVTVEGIYTVNQLVGSMVLSDAALNSLIPRFVQVTAAVMVRADSAADPGTVRTALEDATEQFVVVQVQDLEEYKSAQSAQVDMILALLYALLALAVVIAILGIVNTLALSVVERKREIGMLRAVGMFRQQVRRTIYIESALIAVFGAVLGLSMGLLFGWGFVRTLRDEGLTIVAVPWVQVVAMLVGSAIVGVLAALWPAGRAARTKPLEAIADM</sequence>
<feature type="domain" description="ABC3 transporter permease C-terminal" evidence="8">
    <location>
        <begin position="725"/>
        <end position="842"/>
    </location>
</feature>
<evidence type="ECO:0000256" key="4">
    <source>
        <dbReference type="ARBA" id="ARBA00022989"/>
    </source>
</evidence>
<feature type="transmembrane region" description="Helical" evidence="7">
    <location>
        <begin position="718"/>
        <end position="747"/>
    </location>
</feature>
<dbReference type="InterPro" id="IPR050250">
    <property type="entry name" value="Macrolide_Exporter_MacB"/>
</dbReference>
<feature type="transmembrane region" description="Helical" evidence="7">
    <location>
        <begin position="437"/>
        <end position="456"/>
    </location>
</feature>
<evidence type="ECO:0000256" key="7">
    <source>
        <dbReference type="SAM" id="Phobius"/>
    </source>
</evidence>
<comment type="subcellular location">
    <subcellularLocation>
        <location evidence="1">Cell membrane</location>
        <topology evidence="1">Multi-pass membrane protein</topology>
    </subcellularLocation>
</comment>
<feature type="transmembrane region" description="Helical" evidence="7">
    <location>
        <begin position="493"/>
        <end position="514"/>
    </location>
</feature>
<dbReference type="InterPro" id="IPR003838">
    <property type="entry name" value="ABC3_permease_C"/>
</dbReference>
<evidence type="ECO:0000313" key="10">
    <source>
        <dbReference type="EMBL" id="MBB3037406.1"/>
    </source>
</evidence>
<feature type="transmembrane region" description="Helical" evidence="7">
    <location>
        <begin position="413"/>
        <end position="431"/>
    </location>
</feature>
<feature type="transmembrane region" description="Helical" evidence="7">
    <location>
        <begin position="809"/>
        <end position="832"/>
    </location>
</feature>
<protein>
    <submittedName>
        <fullName evidence="10">Putative ABC transport system permease protein</fullName>
    </submittedName>
</protein>
<keyword evidence="4 7" id="KW-1133">Transmembrane helix</keyword>
<proteinExistence type="inferred from homology"/>
<evidence type="ECO:0000256" key="2">
    <source>
        <dbReference type="ARBA" id="ARBA00022475"/>
    </source>
</evidence>
<feature type="transmembrane region" description="Helical" evidence="7">
    <location>
        <begin position="318"/>
        <end position="344"/>
    </location>
</feature>
<keyword evidence="5 7" id="KW-0472">Membrane</keyword>
<feature type="domain" description="MacB-like periplasmic core" evidence="9">
    <location>
        <begin position="28"/>
        <end position="238"/>
    </location>
</feature>
<feature type="transmembrane region" description="Helical" evidence="7">
    <location>
        <begin position="364"/>
        <end position="384"/>
    </location>
</feature>
<keyword evidence="3 7" id="KW-0812">Transmembrane</keyword>
<dbReference type="PANTHER" id="PTHR30572:SF4">
    <property type="entry name" value="ABC TRANSPORTER PERMEASE YTRF"/>
    <property type="match status" value="1"/>
</dbReference>
<keyword evidence="11" id="KW-1185">Reference proteome</keyword>
<organism evidence="10 11">
    <name type="scientific">Hoyosella altamirensis</name>
    <dbReference type="NCBI Taxonomy" id="616997"/>
    <lineage>
        <taxon>Bacteria</taxon>
        <taxon>Bacillati</taxon>
        <taxon>Actinomycetota</taxon>
        <taxon>Actinomycetes</taxon>
        <taxon>Mycobacteriales</taxon>
        <taxon>Hoyosellaceae</taxon>
        <taxon>Hoyosella</taxon>
    </lineage>
</organism>
<dbReference type="EMBL" id="JACHWS010000002">
    <property type="protein sequence ID" value="MBB3037406.1"/>
    <property type="molecule type" value="Genomic_DNA"/>
</dbReference>
<feature type="domain" description="MacB-like periplasmic core" evidence="9">
    <location>
        <begin position="493"/>
        <end position="692"/>
    </location>
</feature>
<dbReference type="Pfam" id="PF02687">
    <property type="entry name" value="FtsX"/>
    <property type="match status" value="2"/>
</dbReference>
<accession>A0A839RMV7</accession>
<gene>
    <name evidence="10" type="ORF">FHU29_001855</name>
</gene>
<dbReference type="PANTHER" id="PTHR30572">
    <property type="entry name" value="MEMBRANE COMPONENT OF TRANSPORTER-RELATED"/>
    <property type="match status" value="1"/>
</dbReference>
<dbReference type="InterPro" id="IPR025857">
    <property type="entry name" value="MacB_PCD"/>
</dbReference>
<feature type="domain" description="ABC3 transporter permease C-terminal" evidence="8">
    <location>
        <begin position="273"/>
        <end position="394"/>
    </location>
</feature>
<evidence type="ECO:0000256" key="5">
    <source>
        <dbReference type="ARBA" id="ARBA00023136"/>
    </source>
</evidence>
<feature type="transmembrane region" description="Helical" evidence="7">
    <location>
        <begin position="770"/>
        <end position="797"/>
    </location>
</feature>
<evidence type="ECO:0000259" key="9">
    <source>
        <dbReference type="Pfam" id="PF12704"/>
    </source>
</evidence>
<dbReference type="Proteomes" id="UP000567922">
    <property type="component" value="Unassembled WGS sequence"/>
</dbReference>
<evidence type="ECO:0000256" key="1">
    <source>
        <dbReference type="ARBA" id="ARBA00004651"/>
    </source>
</evidence>
<evidence type="ECO:0000256" key="6">
    <source>
        <dbReference type="ARBA" id="ARBA00038076"/>
    </source>
</evidence>
<name>A0A839RMV7_9ACTN</name>
<dbReference type="RefSeq" id="WP_183377523.1">
    <property type="nucleotide sequence ID" value="NZ_BDDI01000012.1"/>
</dbReference>
<dbReference type="AlphaFoldDB" id="A0A839RMV7"/>
<dbReference type="GO" id="GO:0005886">
    <property type="term" value="C:plasma membrane"/>
    <property type="evidence" value="ECO:0007669"/>
    <property type="project" value="UniProtKB-SubCell"/>
</dbReference>
<reference evidence="10 11" key="1">
    <citation type="submission" date="2020-08" db="EMBL/GenBank/DDBJ databases">
        <title>Sequencing the genomes of 1000 actinobacteria strains.</title>
        <authorList>
            <person name="Klenk H.-P."/>
        </authorList>
    </citation>
    <scope>NUCLEOTIDE SEQUENCE [LARGE SCALE GENOMIC DNA]</scope>
    <source>
        <strain evidence="10 11">DSM 45258</strain>
    </source>
</reference>
<dbReference type="GO" id="GO:0022857">
    <property type="term" value="F:transmembrane transporter activity"/>
    <property type="evidence" value="ECO:0007669"/>
    <property type="project" value="TreeGrafter"/>
</dbReference>
<feature type="transmembrane region" description="Helical" evidence="7">
    <location>
        <begin position="266"/>
        <end position="295"/>
    </location>
</feature>